<evidence type="ECO:0000256" key="1">
    <source>
        <dbReference type="SAM" id="SignalP"/>
    </source>
</evidence>
<feature type="chain" id="PRO_5047147700" description="PsiF repeat-containing protein" evidence="1">
    <location>
        <begin position="28"/>
        <end position="68"/>
    </location>
</feature>
<reference evidence="3" key="1">
    <citation type="journal article" date="2019" name="Int. J. Syst. Evol. Microbiol.">
        <title>The Global Catalogue of Microorganisms (GCM) 10K type strain sequencing project: providing services to taxonomists for standard genome sequencing and annotation.</title>
        <authorList>
            <consortium name="The Broad Institute Genomics Platform"/>
            <consortium name="The Broad Institute Genome Sequencing Center for Infectious Disease"/>
            <person name="Wu L."/>
            <person name="Ma J."/>
        </authorList>
    </citation>
    <scope>NUCLEOTIDE SEQUENCE [LARGE SCALE GENOMIC DNA]</scope>
    <source>
        <strain evidence="3">CCUG 61697</strain>
    </source>
</reference>
<sequence>MIKKIVLATTAFAFLGGAFVVSAPVQAGMMDGMKSSMSCRKLAKEHYPDDRAMRKAFREECKASGGTM</sequence>
<evidence type="ECO:0008006" key="4">
    <source>
        <dbReference type="Google" id="ProtNLM"/>
    </source>
</evidence>
<dbReference type="Proteomes" id="UP001597102">
    <property type="component" value="Unassembled WGS sequence"/>
</dbReference>
<keyword evidence="3" id="KW-1185">Reference proteome</keyword>
<keyword evidence="1" id="KW-0732">Signal</keyword>
<gene>
    <name evidence="2" type="ORF">ACFQ2F_00560</name>
</gene>
<accession>A0ABW3J586</accession>
<protein>
    <recommendedName>
        <fullName evidence="4">PsiF repeat-containing protein</fullName>
    </recommendedName>
</protein>
<organism evidence="2 3">
    <name type="scientific">Methyloligella solikamskensis</name>
    <dbReference type="NCBI Taxonomy" id="1177756"/>
    <lineage>
        <taxon>Bacteria</taxon>
        <taxon>Pseudomonadati</taxon>
        <taxon>Pseudomonadota</taxon>
        <taxon>Alphaproteobacteria</taxon>
        <taxon>Hyphomicrobiales</taxon>
        <taxon>Hyphomicrobiaceae</taxon>
        <taxon>Methyloligella</taxon>
    </lineage>
</organism>
<name>A0ABW3J586_9HYPH</name>
<proteinExistence type="predicted"/>
<comment type="caution">
    <text evidence="2">The sequence shown here is derived from an EMBL/GenBank/DDBJ whole genome shotgun (WGS) entry which is preliminary data.</text>
</comment>
<evidence type="ECO:0000313" key="2">
    <source>
        <dbReference type="EMBL" id="MFD0985587.1"/>
    </source>
</evidence>
<dbReference type="EMBL" id="JBHTJO010000001">
    <property type="protein sequence ID" value="MFD0985587.1"/>
    <property type="molecule type" value="Genomic_DNA"/>
</dbReference>
<evidence type="ECO:0000313" key="3">
    <source>
        <dbReference type="Proteomes" id="UP001597102"/>
    </source>
</evidence>
<feature type="signal peptide" evidence="1">
    <location>
        <begin position="1"/>
        <end position="27"/>
    </location>
</feature>
<dbReference type="RefSeq" id="WP_379084144.1">
    <property type="nucleotide sequence ID" value="NZ_JBHTJO010000001.1"/>
</dbReference>